<evidence type="ECO:0000256" key="3">
    <source>
        <dbReference type="ARBA" id="ARBA00023002"/>
    </source>
</evidence>
<evidence type="ECO:0000256" key="2">
    <source>
        <dbReference type="ARBA" id="ARBA00022723"/>
    </source>
</evidence>
<dbReference type="FunFam" id="2.60.120.330:FF:000005">
    <property type="entry name" value="1-aminocyclopropane-1-carboxylate oxidase homolog 1"/>
    <property type="match status" value="1"/>
</dbReference>
<dbReference type="InterPro" id="IPR044861">
    <property type="entry name" value="IPNS-like_FE2OG_OXY"/>
</dbReference>
<dbReference type="GO" id="GO:0051213">
    <property type="term" value="F:dioxygenase activity"/>
    <property type="evidence" value="ECO:0007669"/>
    <property type="project" value="UniProtKB-ARBA"/>
</dbReference>
<dbReference type="Proteomes" id="UP000825729">
    <property type="component" value="Unassembled WGS sequence"/>
</dbReference>
<evidence type="ECO:0000256" key="4">
    <source>
        <dbReference type="ARBA" id="ARBA00023004"/>
    </source>
</evidence>
<keyword evidence="4 5" id="KW-0408">Iron</keyword>
<dbReference type="PROSITE" id="PS51471">
    <property type="entry name" value="FE2OG_OXY"/>
    <property type="match status" value="1"/>
</dbReference>
<accession>A0AAV7DYY0</accession>
<dbReference type="InterPro" id="IPR027443">
    <property type="entry name" value="IPNS-like_sf"/>
</dbReference>
<name>A0AAV7DYY0_ARIFI</name>
<comment type="similarity">
    <text evidence="1 5">Belongs to the iron/ascorbate-dependent oxidoreductase family.</text>
</comment>
<evidence type="ECO:0000313" key="7">
    <source>
        <dbReference type="EMBL" id="KAG9441509.1"/>
    </source>
</evidence>
<evidence type="ECO:0000256" key="1">
    <source>
        <dbReference type="ARBA" id="ARBA00008056"/>
    </source>
</evidence>
<sequence length="372" mass="41735">MVVVGDAEIPAEASPGYDRLKEVKSFDETKLGVKGLVDAGVTKIPRIFYLPPEDLTENETVPSRVLPTGLPIVNLGGVDREDKRKEIVKEIGVVLERWGFFQVINHGIPQRVLDEMIQGVRRFHEGPDEEKMALYSRDPMKRVRFNSNFDLYQAKSASWRDTVGCVMTPDIENPEELPETCRDVWMEYSEHIKQVGDVLFALLSEVLGLSPNYLKDMGCMDGLVFGGHYYPACPEPELTIGTNKHTDGGFITLLLQDETGGLQVLQDGHWLDVPPLPGALVVNIADLLQLVTNDKFKSDVHRVKAQKVGPRVSVGCFFTTHFQPSTKLYGPIKELLSEDNPPKYRQVTAREYQTHYYSIGLGGEPPLNHFKV</sequence>
<dbReference type="PANTHER" id="PTHR10209:SF123">
    <property type="entry name" value="FE2OG DIOXYGENASE DOMAIN-CONTAINING PROTEIN"/>
    <property type="match status" value="1"/>
</dbReference>
<gene>
    <name evidence="7" type="ORF">H6P81_017363</name>
</gene>
<dbReference type="Pfam" id="PF03171">
    <property type="entry name" value="2OG-FeII_Oxy"/>
    <property type="match status" value="1"/>
</dbReference>
<evidence type="ECO:0000256" key="5">
    <source>
        <dbReference type="RuleBase" id="RU003682"/>
    </source>
</evidence>
<comment type="caution">
    <text evidence="7">The sequence shown here is derived from an EMBL/GenBank/DDBJ whole genome shotgun (WGS) entry which is preliminary data.</text>
</comment>
<dbReference type="GO" id="GO:0046872">
    <property type="term" value="F:metal ion binding"/>
    <property type="evidence" value="ECO:0007669"/>
    <property type="project" value="UniProtKB-KW"/>
</dbReference>
<dbReference type="SUPFAM" id="SSF51197">
    <property type="entry name" value="Clavaminate synthase-like"/>
    <property type="match status" value="1"/>
</dbReference>
<evidence type="ECO:0000259" key="6">
    <source>
        <dbReference type="PROSITE" id="PS51471"/>
    </source>
</evidence>
<dbReference type="EMBL" id="JAINDJ010000007">
    <property type="protein sequence ID" value="KAG9441509.1"/>
    <property type="molecule type" value="Genomic_DNA"/>
</dbReference>
<dbReference type="Gene3D" id="2.60.120.330">
    <property type="entry name" value="B-lactam Antibiotic, Isopenicillin N Synthase, Chain"/>
    <property type="match status" value="1"/>
</dbReference>
<dbReference type="InterPro" id="IPR026992">
    <property type="entry name" value="DIOX_N"/>
</dbReference>
<organism evidence="7 8">
    <name type="scientific">Aristolochia fimbriata</name>
    <name type="common">White veined hardy Dutchman's pipe vine</name>
    <dbReference type="NCBI Taxonomy" id="158543"/>
    <lineage>
        <taxon>Eukaryota</taxon>
        <taxon>Viridiplantae</taxon>
        <taxon>Streptophyta</taxon>
        <taxon>Embryophyta</taxon>
        <taxon>Tracheophyta</taxon>
        <taxon>Spermatophyta</taxon>
        <taxon>Magnoliopsida</taxon>
        <taxon>Magnoliidae</taxon>
        <taxon>Piperales</taxon>
        <taxon>Aristolochiaceae</taxon>
        <taxon>Aristolochia</taxon>
    </lineage>
</organism>
<dbReference type="PANTHER" id="PTHR10209">
    <property type="entry name" value="OXIDOREDUCTASE, 2OG-FE II OXYGENASE FAMILY PROTEIN"/>
    <property type="match status" value="1"/>
</dbReference>
<keyword evidence="2 5" id="KW-0479">Metal-binding</keyword>
<dbReference type="InterPro" id="IPR005123">
    <property type="entry name" value="Oxoglu/Fe-dep_dioxygenase_dom"/>
</dbReference>
<protein>
    <recommendedName>
        <fullName evidence="6">Fe2OG dioxygenase domain-containing protein</fullName>
    </recommendedName>
</protein>
<proteinExistence type="inferred from homology"/>
<dbReference type="Pfam" id="PF14226">
    <property type="entry name" value="DIOX_N"/>
    <property type="match status" value="1"/>
</dbReference>
<keyword evidence="3 5" id="KW-0560">Oxidoreductase</keyword>
<keyword evidence="8" id="KW-1185">Reference proteome</keyword>
<reference evidence="7 8" key="1">
    <citation type="submission" date="2021-07" db="EMBL/GenBank/DDBJ databases">
        <title>The Aristolochia fimbriata genome: insights into angiosperm evolution, floral development and chemical biosynthesis.</title>
        <authorList>
            <person name="Jiao Y."/>
        </authorList>
    </citation>
    <scope>NUCLEOTIDE SEQUENCE [LARGE SCALE GENOMIC DNA]</scope>
    <source>
        <strain evidence="7">IBCAS-2021</strain>
        <tissue evidence="7">Leaf</tissue>
    </source>
</reference>
<evidence type="ECO:0000313" key="8">
    <source>
        <dbReference type="Proteomes" id="UP000825729"/>
    </source>
</evidence>
<feature type="domain" description="Fe2OG dioxygenase" evidence="6">
    <location>
        <begin position="219"/>
        <end position="321"/>
    </location>
</feature>
<dbReference type="AlphaFoldDB" id="A0AAV7DYY0"/>